<protein>
    <submittedName>
        <fullName evidence="1">Uncharacterized protein</fullName>
    </submittedName>
</protein>
<feature type="non-terminal residue" evidence="1">
    <location>
        <position position="1"/>
    </location>
</feature>
<gene>
    <name evidence="1" type="ORF">L914_14262</name>
</gene>
<name>W2MTC8_PHYNI</name>
<feature type="non-terminal residue" evidence="1">
    <location>
        <position position="204"/>
    </location>
</feature>
<dbReference type="VEuPathDB" id="FungiDB:PPTG_23697"/>
<sequence>GFMKDIGEQHLRLLHQSQSLKQFRTLFKRVVKAWKDSGEDKLAPWLQNVSLTKRWERWSVNSSSVPRFLPSQQPIESHHCVINVIVTDYKKAPIITVLNSVLTRVLLYDATNLTPEHHRYYAEGPLPINAVVKVKEQLLLPDHYCIARSRGLVFKNSLLGMLCPSQPINEAEITFLSLQQVTVDRRALMRMNPLIPRSKWRFDE</sequence>
<evidence type="ECO:0000313" key="1">
    <source>
        <dbReference type="EMBL" id="ETM39596.1"/>
    </source>
</evidence>
<organism evidence="1">
    <name type="scientific">Phytophthora nicotianae</name>
    <name type="common">Potato buckeye rot agent</name>
    <name type="synonym">Phytophthora parasitica</name>
    <dbReference type="NCBI Taxonomy" id="4792"/>
    <lineage>
        <taxon>Eukaryota</taxon>
        <taxon>Sar</taxon>
        <taxon>Stramenopiles</taxon>
        <taxon>Oomycota</taxon>
        <taxon>Peronosporomycetes</taxon>
        <taxon>Peronosporales</taxon>
        <taxon>Peronosporaceae</taxon>
        <taxon>Phytophthora</taxon>
    </lineage>
</organism>
<proteinExistence type="predicted"/>
<reference evidence="1" key="1">
    <citation type="submission" date="2013-11" db="EMBL/GenBank/DDBJ databases">
        <title>The Genome Sequence of Phytophthora parasitica IAC_01/95.</title>
        <authorList>
            <consortium name="The Broad Institute Genomics Platform"/>
            <person name="Russ C."/>
            <person name="Tyler B."/>
            <person name="Panabieres F."/>
            <person name="Shan W."/>
            <person name="Tripathy S."/>
            <person name="Grunwald N."/>
            <person name="Machado M."/>
            <person name="Johnson C.S."/>
            <person name="Arredondo F."/>
            <person name="Hong C."/>
            <person name="Coffey M."/>
            <person name="Young S.K."/>
            <person name="Zeng Q."/>
            <person name="Gargeya S."/>
            <person name="Fitzgerald M."/>
            <person name="Abouelleil A."/>
            <person name="Alvarado L."/>
            <person name="Chapman S.B."/>
            <person name="Gainer-Dewar J."/>
            <person name="Goldberg J."/>
            <person name="Griggs A."/>
            <person name="Gujja S."/>
            <person name="Hansen M."/>
            <person name="Howarth C."/>
            <person name="Imamovic A."/>
            <person name="Ireland A."/>
            <person name="Larimer J."/>
            <person name="McCowan C."/>
            <person name="Murphy C."/>
            <person name="Pearson M."/>
            <person name="Poon T.W."/>
            <person name="Priest M."/>
            <person name="Roberts A."/>
            <person name="Saif S."/>
            <person name="Shea T."/>
            <person name="Sykes S."/>
            <person name="Wortman J."/>
            <person name="Nusbaum C."/>
            <person name="Birren B."/>
        </authorList>
    </citation>
    <scope>NUCLEOTIDE SEQUENCE [LARGE SCALE GENOMIC DNA]</scope>
    <source>
        <strain evidence="1">IAC_01/95</strain>
    </source>
</reference>
<dbReference type="EMBL" id="KI694536">
    <property type="protein sequence ID" value="ETM39596.1"/>
    <property type="molecule type" value="Genomic_DNA"/>
</dbReference>
<accession>W2MTC8</accession>
<dbReference type="AlphaFoldDB" id="W2MTC8"/>
<dbReference type="Proteomes" id="UP000054532">
    <property type="component" value="Unassembled WGS sequence"/>
</dbReference>